<reference evidence="5" key="1">
    <citation type="submission" date="2012-12" db="EMBL/GenBank/DDBJ databases">
        <authorList>
            <person name="Hellsten U."/>
            <person name="Grimwood J."/>
            <person name="Chapman J.A."/>
            <person name="Shapiro H."/>
            <person name="Aerts A."/>
            <person name="Otillar R.P."/>
            <person name="Terry A.Y."/>
            <person name="Boore J.L."/>
            <person name="Simakov O."/>
            <person name="Marletaz F."/>
            <person name="Cho S.-J."/>
            <person name="Edsinger-Gonzales E."/>
            <person name="Havlak P."/>
            <person name="Kuo D.-H."/>
            <person name="Larsson T."/>
            <person name="Lv J."/>
            <person name="Arendt D."/>
            <person name="Savage R."/>
            <person name="Osoegawa K."/>
            <person name="de Jong P."/>
            <person name="Lindberg D.R."/>
            <person name="Seaver E.C."/>
            <person name="Weisblat D.A."/>
            <person name="Putnam N.H."/>
            <person name="Grigoriev I.V."/>
            <person name="Rokhsar D.S."/>
        </authorList>
    </citation>
    <scope>NUCLEOTIDE SEQUENCE</scope>
</reference>
<feature type="domain" description="Carboxylesterase type B" evidence="2">
    <location>
        <begin position="1"/>
        <end position="113"/>
    </location>
</feature>
<dbReference type="AlphaFoldDB" id="T1EHF2"/>
<gene>
    <name evidence="4" type="primary">20196002</name>
    <name evidence="3" type="ORF">HELRODRAFT_127551</name>
</gene>
<dbReference type="InterPro" id="IPR051093">
    <property type="entry name" value="Neuroligin/BSAL"/>
</dbReference>
<dbReference type="RefSeq" id="XP_009031542.1">
    <property type="nucleotide sequence ID" value="XM_009033294.1"/>
</dbReference>
<organism evidence="4 5">
    <name type="scientific">Helobdella robusta</name>
    <name type="common">Californian leech</name>
    <dbReference type="NCBI Taxonomy" id="6412"/>
    <lineage>
        <taxon>Eukaryota</taxon>
        <taxon>Metazoa</taxon>
        <taxon>Spiralia</taxon>
        <taxon>Lophotrochozoa</taxon>
        <taxon>Annelida</taxon>
        <taxon>Clitellata</taxon>
        <taxon>Hirudinea</taxon>
        <taxon>Rhynchobdellida</taxon>
        <taxon>Glossiphoniidae</taxon>
        <taxon>Helobdella</taxon>
    </lineage>
</organism>
<dbReference type="InterPro" id="IPR002018">
    <property type="entry name" value="CarbesteraseB"/>
</dbReference>
<sequence length="115" mass="13066">VVKTQSGPVRGLLLSFSSHSLNPVYAYLGIQYASLNGPDLRFMPATTPAEKWTDVRIANQFRPVCPHNSDDSVDDFLLRYPMPKSEYDVVKRVREYSKEQTEECLNLNVYVPVKG</sequence>
<dbReference type="KEGG" id="hro:HELRODRAFT_127551"/>
<comment type="similarity">
    <text evidence="1">Belongs to the type-B carboxylesterase/lipase family.</text>
</comment>
<evidence type="ECO:0000313" key="3">
    <source>
        <dbReference type="EMBL" id="ESN90650.1"/>
    </source>
</evidence>
<dbReference type="Gene3D" id="3.40.50.1820">
    <property type="entry name" value="alpha/beta hydrolase"/>
    <property type="match status" value="1"/>
</dbReference>
<accession>T1EHF2</accession>
<dbReference type="eggNOG" id="KOG1516">
    <property type="taxonomic scope" value="Eukaryota"/>
</dbReference>
<reference evidence="3 5" key="2">
    <citation type="journal article" date="2013" name="Nature">
        <title>Insights into bilaterian evolution from three spiralian genomes.</title>
        <authorList>
            <person name="Simakov O."/>
            <person name="Marletaz F."/>
            <person name="Cho S.J."/>
            <person name="Edsinger-Gonzales E."/>
            <person name="Havlak P."/>
            <person name="Hellsten U."/>
            <person name="Kuo D.H."/>
            <person name="Larsson T."/>
            <person name="Lv J."/>
            <person name="Arendt D."/>
            <person name="Savage R."/>
            <person name="Osoegawa K."/>
            <person name="de Jong P."/>
            <person name="Grimwood J."/>
            <person name="Chapman J.A."/>
            <person name="Shapiro H."/>
            <person name="Aerts A."/>
            <person name="Otillar R.P."/>
            <person name="Terry A.Y."/>
            <person name="Boore J.L."/>
            <person name="Grigoriev I.V."/>
            <person name="Lindberg D.R."/>
            <person name="Seaver E.C."/>
            <person name="Weisblat D.A."/>
            <person name="Putnam N.H."/>
            <person name="Rokhsar D.S."/>
        </authorList>
    </citation>
    <scope>NUCLEOTIDE SEQUENCE</scope>
</reference>
<evidence type="ECO:0000259" key="2">
    <source>
        <dbReference type="Pfam" id="PF00135"/>
    </source>
</evidence>
<evidence type="ECO:0000313" key="4">
    <source>
        <dbReference type="EnsemblMetazoa" id="HelroP127551"/>
    </source>
</evidence>
<dbReference type="OrthoDB" id="3200163at2759"/>
<name>T1EHF2_HELRO</name>
<dbReference type="InParanoid" id="T1EHF2"/>
<dbReference type="HOGENOM" id="CLU_006586_7_1_1"/>
<keyword evidence="5" id="KW-1185">Reference proteome</keyword>
<dbReference type="OMA" id="INMEDAY"/>
<dbReference type="InterPro" id="IPR029058">
    <property type="entry name" value="AB_hydrolase_fold"/>
</dbReference>
<protein>
    <recommendedName>
        <fullName evidence="2">Carboxylesterase type B domain-containing protein</fullName>
    </recommendedName>
</protein>
<dbReference type="Proteomes" id="UP000015101">
    <property type="component" value="Unassembled WGS sequence"/>
</dbReference>
<dbReference type="GeneID" id="20196002"/>
<dbReference type="EMBL" id="KB097753">
    <property type="protein sequence ID" value="ESN90650.1"/>
    <property type="molecule type" value="Genomic_DNA"/>
</dbReference>
<evidence type="ECO:0000313" key="5">
    <source>
        <dbReference type="Proteomes" id="UP000015101"/>
    </source>
</evidence>
<dbReference type="PANTHER" id="PTHR43903">
    <property type="entry name" value="NEUROLIGIN"/>
    <property type="match status" value="1"/>
</dbReference>
<proteinExistence type="inferred from homology"/>
<dbReference type="EMBL" id="AMQM01002332">
    <property type="status" value="NOT_ANNOTATED_CDS"/>
    <property type="molecule type" value="Genomic_DNA"/>
</dbReference>
<dbReference type="SUPFAM" id="SSF53474">
    <property type="entry name" value="alpha/beta-Hydrolases"/>
    <property type="match status" value="1"/>
</dbReference>
<dbReference type="EnsemblMetazoa" id="HelroT127551">
    <property type="protein sequence ID" value="HelroP127551"/>
    <property type="gene ID" value="HelroG127551"/>
</dbReference>
<dbReference type="CTD" id="20196002"/>
<dbReference type="STRING" id="6412.T1EHF2"/>
<reference evidence="4" key="3">
    <citation type="submission" date="2015-06" db="UniProtKB">
        <authorList>
            <consortium name="EnsemblMetazoa"/>
        </authorList>
    </citation>
    <scope>IDENTIFICATION</scope>
</reference>
<dbReference type="Pfam" id="PF00135">
    <property type="entry name" value="COesterase"/>
    <property type="match status" value="1"/>
</dbReference>
<evidence type="ECO:0000256" key="1">
    <source>
        <dbReference type="ARBA" id="ARBA00005964"/>
    </source>
</evidence>